<reference evidence="7" key="1">
    <citation type="submission" date="2021-02" db="EMBL/GenBank/DDBJ databases">
        <authorList>
            <person name="Bekaert M."/>
        </authorList>
    </citation>
    <scope>NUCLEOTIDE SEQUENCE</scope>
    <source>
        <strain evidence="7">IoA-00</strain>
    </source>
</reference>
<keyword evidence="1" id="KW-0808">Transferase</keyword>
<protein>
    <submittedName>
        <fullName evidence="7">(salmon louse) hypothetical protein</fullName>
    </submittedName>
</protein>
<keyword evidence="4" id="KW-0255">Endonuclease</keyword>
<dbReference type="SUPFAM" id="SSF56672">
    <property type="entry name" value="DNA/RNA polymerases"/>
    <property type="match status" value="1"/>
</dbReference>
<dbReference type="GO" id="GO:0003964">
    <property type="term" value="F:RNA-directed DNA polymerase activity"/>
    <property type="evidence" value="ECO:0007669"/>
    <property type="project" value="UniProtKB-KW"/>
</dbReference>
<dbReference type="InterPro" id="IPR012337">
    <property type="entry name" value="RNaseH-like_sf"/>
</dbReference>
<dbReference type="InterPro" id="IPR036397">
    <property type="entry name" value="RNaseH_sf"/>
</dbReference>
<dbReference type="AlphaFoldDB" id="A0A7R8CVM7"/>
<dbReference type="GO" id="GO:0003676">
    <property type="term" value="F:nucleic acid binding"/>
    <property type="evidence" value="ECO:0007669"/>
    <property type="project" value="InterPro"/>
</dbReference>
<dbReference type="InterPro" id="IPR043502">
    <property type="entry name" value="DNA/RNA_pol_sf"/>
</dbReference>
<dbReference type="PANTHER" id="PTHR33327">
    <property type="entry name" value="ENDONUCLEASE"/>
    <property type="match status" value="1"/>
</dbReference>
<keyword evidence="5" id="KW-0378">Hydrolase</keyword>
<keyword evidence="3" id="KW-0540">Nuclease</keyword>
<evidence type="ECO:0000256" key="5">
    <source>
        <dbReference type="ARBA" id="ARBA00022801"/>
    </source>
</evidence>
<evidence type="ECO:0000256" key="4">
    <source>
        <dbReference type="ARBA" id="ARBA00022759"/>
    </source>
</evidence>
<evidence type="ECO:0000256" key="2">
    <source>
        <dbReference type="ARBA" id="ARBA00022695"/>
    </source>
</evidence>
<dbReference type="PROSITE" id="PS50994">
    <property type="entry name" value="INTEGRASE"/>
    <property type="match status" value="1"/>
</dbReference>
<dbReference type="PROSITE" id="PS00141">
    <property type="entry name" value="ASP_PROTEASE"/>
    <property type="match status" value="1"/>
</dbReference>
<evidence type="ECO:0000256" key="6">
    <source>
        <dbReference type="ARBA" id="ARBA00022918"/>
    </source>
</evidence>
<keyword evidence="2" id="KW-0548">Nucleotidyltransferase</keyword>
<proteinExistence type="predicted"/>
<dbReference type="GO" id="GO:0004519">
    <property type="term" value="F:endonuclease activity"/>
    <property type="evidence" value="ECO:0007669"/>
    <property type="project" value="UniProtKB-KW"/>
</dbReference>
<dbReference type="GO" id="GO:0015074">
    <property type="term" value="P:DNA integration"/>
    <property type="evidence" value="ECO:0007669"/>
    <property type="project" value="InterPro"/>
</dbReference>
<organism evidence="7 8">
    <name type="scientific">Lepeophtheirus salmonis</name>
    <name type="common">Salmon louse</name>
    <name type="synonym">Caligus salmonis</name>
    <dbReference type="NCBI Taxonomy" id="72036"/>
    <lineage>
        <taxon>Eukaryota</taxon>
        <taxon>Metazoa</taxon>
        <taxon>Ecdysozoa</taxon>
        <taxon>Arthropoda</taxon>
        <taxon>Crustacea</taxon>
        <taxon>Multicrustacea</taxon>
        <taxon>Hexanauplia</taxon>
        <taxon>Copepoda</taxon>
        <taxon>Siphonostomatoida</taxon>
        <taxon>Caligidae</taxon>
        <taxon>Lepeophtheirus</taxon>
    </lineage>
</organism>
<dbReference type="Proteomes" id="UP000675881">
    <property type="component" value="Chromosome 5"/>
</dbReference>
<dbReference type="SUPFAM" id="SSF53098">
    <property type="entry name" value="Ribonuclease H-like"/>
    <property type="match status" value="1"/>
</dbReference>
<dbReference type="PANTHER" id="PTHR33327:SF3">
    <property type="entry name" value="RNA-DIRECTED DNA POLYMERASE"/>
    <property type="match status" value="1"/>
</dbReference>
<dbReference type="GO" id="GO:0042575">
    <property type="term" value="C:DNA polymerase complex"/>
    <property type="evidence" value="ECO:0007669"/>
    <property type="project" value="UniProtKB-ARBA"/>
</dbReference>
<dbReference type="InterPro" id="IPR001584">
    <property type="entry name" value="Integrase_cat-core"/>
</dbReference>
<dbReference type="Gene3D" id="3.10.10.10">
    <property type="entry name" value="HIV Type 1 Reverse Transcriptase, subunit A, domain 1"/>
    <property type="match status" value="1"/>
</dbReference>
<dbReference type="Pfam" id="PF23055">
    <property type="entry name" value="DUF7041"/>
    <property type="match status" value="1"/>
</dbReference>
<gene>
    <name evidence="7" type="ORF">LSAA_10869</name>
</gene>
<keyword evidence="6" id="KW-0695">RNA-directed DNA polymerase</keyword>
<evidence type="ECO:0000313" key="8">
    <source>
        <dbReference type="Proteomes" id="UP000675881"/>
    </source>
</evidence>
<sequence>MVQFWTSDPQMWFEIKFNYRFGALDQEVATEGQVLIIKHPTGDPVKALKDGLIDRLSVSKQRRLQQLVVTKESGDKKPSQLLHRMCQLVGTPSINNDILKTLFVQRLPTAVTKDVFTWTANLEEVATLVDKGMKTSTPSISVVRTSPSSEFKRFEKKITGLERVICSLTMKERNRTSRRFNAMQDLDYVFNTNALAQKQTIVKSRLFDRKRQQGDVIETDIPFSIRSRLFFISSILSKQPFLVDTGAELSVIKVTPADRIQANSSHIATNGITTSLSSVNITVFPPSTDLFQSSFKEFQTFTEDIKHDVYHYIKTKGPPAYAKVRRLPPDKFNAAKEEFNHMLELGIIWPSSSPYSFHLHMVPKKDCDGRACRDYRAFTTEIKNVQGVANKLTDALSRLSLHAVTKVDLDALAKLHEDEEELEALVTSHDLSFKFELTKTFVEVWYGCYGVLVMITTDRGQQFESHVFRNLNHLMGGQHLKTTAYKRAANAMVERFQRQLNASLRSSASNWI</sequence>
<name>A0A7R8CVM7_LEPSM</name>
<dbReference type="GO" id="GO:0004190">
    <property type="term" value="F:aspartic-type endopeptidase activity"/>
    <property type="evidence" value="ECO:0007669"/>
    <property type="project" value="InterPro"/>
</dbReference>
<dbReference type="InterPro" id="IPR001969">
    <property type="entry name" value="Aspartic_peptidase_AS"/>
</dbReference>
<evidence type="ECO:0000313" key="7">
    <source>
        <dbReference type="EMBL" id="CAF2946079.1"/>
    </source>
</evidence>
<evidence type="ECO:0000256" key="3">
    <source>
        <dbReference type="ARBA" id="ARBA00022722"/>
    </source>
</evidence>
<accession>A0A7R8CVM7</accession>
<dbReference type="EMBL" id="HG994584">
    <property type="protein sequence ID" value="CAF2946079.1"/>
    <property type="molecule type" value="Genomic_DNA"/>
</dbReference>
<keyword evidence="8" id="KW-1185">Reference proteome</keyword>
<dbReference type="InterPro" id="IPR055469">
    <property type="entry name" value="DUF7041"/>
</dbReference>
<dbReference type="GO" id="GO:0006508">
    <property type="term" value="P:proteolysis"/>
    <property type="evidence" value="ECO:0007669"/>
    <property type="project" value="InterPro"/>
</dbReference>
<dbReference type="Gene3D" id="3.30.420.10">
    <property type="entry name" value="Ribonuclease H-like superfamily/Ribonuclease H"/>
    <property type="match status" value="1"/>
</dbReference>
<evidence type="ECO:0000256" key="1">
    <source>
        <dbReference type="ARBA" id="ARBA00022679"/>
    </source>
</evidence>